<name>A0A846WKM4_9ACTN</name>
<dbReference type="GO" id="GO:0009073">
    <property type="term" value="P:aromatic amino acid family biosynthetic process"/>
    <property type="evidence" value="ECO:0007669"/>
    <property type="project" value="UniProtKB-KW"/>
</dbReference>
<evidence type="ECO:0000256" key="4">
    <source>
        <dbReference type="ARBA" id="ARBA00022605"/>
    </source>
</evidence>
<evidence type="ECO:0000256" key="5">
    <source>
        <dbReference type="ARBA" id="ARBA00022679"/>
    </source>
</evidence>
<dbReference type="GO" id="GO:0005524">
    <property type="term" value="F:ATP binding"/>
    <property type="evidence" value="ECO:0007669"/>
    <property type="project" value="UniProtKB-UniRule"/>
</dbReference>
<sequence>MTGASLPVTGGPDRPVAVLVGFMGAGKSTVGRILADKLGVDFVDTDAEIVTRTGQTIPEIFTGAGPTRFRQIECDVVTDVLENHRGVVALGGGAVTTEAVRDALDGHRVVHLKIGAEDGFSRVSGSDRPLLAAGDPATRYRELLTERAETYSGVATIEVDAADGDAQDVADVIIAAIARELVPERTT</sequence>
<evidence type="ECO:0000256" key="6">
    <source>
        <dbReference type="ARBA" id="ARBA00022741"/>
    </source>
</evidence>
<feature type="binding site" evidence="11">
    <location>
        <position position="28"/>
    </location>
    <ligand>
        <name>Mg(2+)</name>
        <dbReference type="ChEBI" id="CHEBI:18420"/>
    </ligand>
</feature>
<reference evidence="12 13" key="1">
    <citation type="submission" date="2020-04" db="EMBL/GenBank/DDBJ databases">
        <title>MicrobeNet Type strains.</title>
        <authorList>
            <person name="Nicholson A.C."/>
        </authorList>
    </citation>
    <scope>NUCLEOTIDE SEQUENCE [LARGE SCALE GENOMIC DNA]</scope>
    <source>
        <strain evidence="12 13">ATCC BAA-14</strain>
    </source>
</reference>
<keyword evidence="9 11" id="KW-0057">Aromatic amino acid biosynthesis</keyword>
<feature type="binding site" evidence="11">
    <location>
        <position position="70"/>
    </location>
    <ligand>
        <name>substrate</name>
    </ligand>
</feature>
<dbReference type="PROSITE" id="PS01128">
    <property type="entry name" value="SHIKIMATE_KINASE"/>
    <property type="match status" value="1"/>
</dbReference>
<dbReference type="SUPFAM" id="SSF52540">
    <property type="entry name" value="P-loop containing nucleoside triphosphate hydrolases"/>
    <property type="match status" value="1"/>
</dbReference>
<comment type="caution">
    <text evidence="11">Lacks conserved residue(s) required for the propagation of feature annotation.</text>
</comment>
<accession>A0A846WKM4</accession>
<dbReference type="UniPathway" id="UPA00053">
    <property type="reaction ID" value="UER00088"/>
</dbReference>
<evidence type="ECO:0000256" key="10">
    <source>
        <dbReference type="ARBA" id="ARBA00048567"/>
    </source>
</evidence>
<dbReference type="Gene3D" id="3.40.50.300">
    <property type="entry name" value="P-loop containing nucleotide triphosphate hydrolases"/>
    <property type="match status" value="1"/>
</dbReference>
<keyword evidence="7 11" id="KW-0418">Kinase</keyword>
<evidence type="ECO:0000256" key="3">
    <source>
        <dbReference type="ARBA" id="ARBA00012154"/>
    </source>
</evidence>
<dbReference type="AlphaFoldDB" id="A0A846WKM4"/>
<gene>
    <name evidence="11" type="primary">aroK</name>
    <name evidence="12" type="ORF">HGA05_11665</name>
</gene>
<keyword evidence="5 11" id="KW-0808">Transferase</keyword>
<evidence type="ECO:0000256" key="9">
    <source>
        <dbReference type="ARBA" id="ARBA00023141"/>
    </source>
</evidence>
<comment type="function">
    <text evidence="11">Catalyzes the specific phosphorylation of the 3-hydroxyl group of shikimic acid using ATP as a cosubstrate.</text>
</comment>
<dbReference type="PANTHER" id="PTHR21087">
    <property type="entry name" value="SHIKIMATE KINASE"/>
    <property type="match status" value="1"/>
</dbReference>
<keyword evidence="11" id="KW-0963">Cytoplasm</keyword>
<dbReference type="InterPro" id="IPR027417">
    <property type="entry name" value="P-loop_NTPase"/>
</dbReference>
<dbReference type="GO" id="GO:0005829">
    <property type="term" value="C:cytosol"/>
    <property type="evidence" value="ECO:0007669"/>
    <property type="project" value="TreeGrafter"/>
</dbReference>
<feature type="binding site" evidence="11">
    <location>
        <position position="147"/>
    </location>
    <ligand>
        <name>substrate</name>
    </ligand>
</feature>
<dbReference type="RefSeq" id="WP_006370245.1">
    <property type="nucleotide sequence ID" value="NZ_CP116236.1"/>
</dbReference>
<evidence type="ECO:0000313" key="13">
    <source>
        <dbReference type="Proteomes" id="UP000563898"/>
    </source>
</evidence>
<comment type="subcellular location">
    <subcellularLocation>
        <location evidence="11">Cytoplasm</location>
    </subcellularLocation>
</comment>
<dbReference type="EMBL" id="JAAXPC010000006">
    <property type="protein sequence ID" value="NKY02234.1"/>
    <property type="molecule type" value="Genomic_DNA"/>
</dbReference>
<protein>
    <recommendedName>
        <fullName evidence="3 11">Shikimate kinase</fullName>
        <shortName evidence="11">SK</shortName>
        <ecNumber evidence="3 11">2.7.1.71</ecNumber>
    </recommendedName>
</protein>
<keyword evidence="11" id="KW-0460">Magnesium</keyword>
<keyword evidence="6 11" id="KW-0547">Nucleotide-binding</keyword>
<dbReference type="HAMAP" id="MF_00109">
    <property type="entry name" value="Shikimate_kinase"/>
    <property type="match status" value="1"/>
</dbReference>
<dbReference type="GO" id="GO:0000287">
    <property type="term" value="F:magnesium ion binding"/>
    <property type="evidence" value="ECO:0007669"/>
    <property type="project" value="UniProtKB-UniRule"/>
</dbReference>
<dbReference type="GO" id="GO:0009423">
    <property type="term" value="P:chorismate biosynthetic process"/>
    <property type="evidence" value="ECO:0007669"/>
    <property type="project" value="UniProtKB-UniRule"/>
</dbReference>
<dbReference type="InterPro" id="IPR023000">
    <property type="entry name" value="Shikimate_kinase_CS"/>
</dbReference>
<dbReference type="PANTHER" id="PTHR21087:SF16">
    <property type="entry name" value="SHIKIMATE KINASE 1, CHLOROPLASTIC"/>
    <property type="match status" value="1"/>
</dbReference>
<dbReference type="Proteomes" id="UP000563898">
    <property type="component" value="Unassembled WGS sequence"/>
</dbReference>
<dbReference type="InterPro" id="IPR000623">
    <property type="entry name" value="Shikimate_kinase/TSH1"/>
</dbReference>
<comment type="cofactor">
    <cofactor evidence="11">
        <name>Mg(2+)</name>
        <dbReference type="ChEBI" id="CHEBI:18420"/>
    </cofactor>
    <text evidence="11">Binds 1 Mg(2+) ion per subunit.</text>
</comment>
<evidence type="ECO:0000256" key="8">
    <source>
        <dbReference type="ARBA" id="ARBA00022840"/>
    </source>
</evidence>
<comment type="similarity">
    <text evidence="2 11">Belongs to the shikimate kinase family.</text>
</comment>
<comment type="catalytic activity">
    <reaction evidence="10 11">
        <text>shikimate + ATP = 3-phosphoshikimate + ADP + H(+)</text>
        <dbReference type="Rhea" id="RHEA:13121"/>
        <dbReference type="ChEBI" id="CHEBI:15378"/>
        <dbReference type="ChEBI" id="CHEBI:30616"/>
        <dbReference type="ChEBI" id="CHEBI:36208"/>
        <dbReference type="ChEBI" id="CHEBI:145989"/>
        <dbReference type="ChEBI" id="CHEBI:456216"/>
        <dbReference type="EC" id="2.7.1.71"/>
    </reaction>
</comment>
<feature type="binding site" evidence="11">
    <location>
        <position position="46"/>
    </location>
    <ligand>
        <name>substrate</name>
    </ligand>
</feature>
<evidence type="ECO:0000256" key="2">
    <source>
        <dbReference type="ARBA" id="ARBA00006997"/>
    </source>
</evidence>
<dbReference type="GO" id="GO:0004765">
    <property type="term" value="F:shikimate kinase activity"/>
    <property type="evidence" value="ECO:0007669"/>
    <property type="project" value="UniProtKB-UniRule"/>
</dbReference>
<comment type="subunit">
    <text evidence="11">Monomer.</text>
</comment>
<evidence type="ECO:0000256" key="7">
    <source>
        <dbReference type="ARBA" id="ARBA00022777"/>
    </source>
</evidence>
<dbReference type="GO" id="GO:0008652">
    <property type="term" value="P:amino acid biosynthetic process"/>
    <property type="evidence" value="ECO:0007669"/>
    <property type="project" value="UniProtKB-KW"/>
</dbReference>
<evidence type="ECO:0000313" key="12">
    <source>
        <dbReference type="EMBL" id="NKY02234.1"/>
    </source>
</evidence>
<dbReference type="PRINTS" id="PR01100">
    <property type="entry name" value="SHIKIMTKNASE"/>
</dbReference>
<proteinExistence type="inferred from homology"/>
<keyword evidence="11" id="KW-0479">Metal-binding</keyword>
<evidence type="ECO:0000256" key="1">
    <source>
        <dbReference type="ARBA" id="ARBA00004842"/>
    </source>
</evidence>
<comment type="caution">
    <text evidence="12">The sequence shown here is derived from an EMBL/GenBank/DDBJ whole genome shotgun (WGS) entry which is preliminary data.</text>
</comment>
<dbReference type="Pfam" id="PF01202">
    <property type="entry name" value="SKI"/>
    <property type="match status" value="1"/>
</dbReference>
<dbReference type="CDD" id="cd00464">
    <property type="entry name" value="SK"/>
    <property type="match status" value="1"/>
</dbReference>
<evidence type="ECO:0000256" key="11">
    <source>
        <dbReference type="HAMAP-Rule" id="MF_00109"/>
    </source>
</evidence>
<feature type="binding site" evidence="11">
    <location>
        <position position="92"/>
    </location>
    <ligand>
        <name>substrate</name>
    </ligand>
</feature>
<keyword evidence="8 11" id="KW-0067">ATP-binding</keyword>
<dbReference type="EC" id="2.7.1.71" evidence="3 11"/>
<organism evidence="12 13">
    <name type="scientific">Gordonia polyisoprenivorans</name>
    <dbReference type="NCBI Taxonomy" id="84595"/>
    <lineage>
        <taxon>Bacteria</taxon>
        <taxon>Bacillati</taxon>
        <taxon>Actinomycetota</taxon>
        <taxon>Actinomycetes</taxon>
        <taxon>Mycobacteriales</taxon>
        <taxon>Gordoniaceae</taxon>
        <taxon>Gordonia</taxon>
    </lineage>
</organism>
<feature type="binding site" evidence="11">
    <location>
        <position position="128"/>
    </location>
    <ligand>
        <name>ATP</name>
        <dbReference type="ChEBI" id="CHEBI:30616"/>
    </ligand>
</feature>
<keyword evidence="4 11" id="KW-0028">Amino-acid biosynthesis</keyword>
<feature type="binding site" evidence="11">
    <location>
        <begin position="24"/>
        <end position="29"/>
    </location>
    <ligand>
        <name>ATP</name>
        <dbReference type="ChEBI" id="CHEBI:30616"/>
    </ligand>
</feature>
<dbReference type="InterPro" id="IPR031322">
    <property type="entry name" value="Shikimate/glucono_kinase"/>
</dbReference>
<comment type="pathway">
    <text evidence="1 11">Metabolic intermediate biosynthesis; chorismate biosynthesis; chorismate from D-erythrose 4-phosphate and phosphoenolpyruvate: step 5/7.</text>
</comment>